<organism evidence="1 2">
    <name type="scientific">Phyllosticta capitalensis</name>
    <dbReference type="NCBI Taxonomy" id="121624"/>
    <lineage>
        <taxon>Eukaryota</taxon>
        <taxon>Fungi</taxon>
        <taxon>Dikarya</taxon>
        <taxon>Ascomycota</taxon>
        <taxon>Pezizomycotina</taxon>
        <taxon>Dothideomycetes</taxon>
        <taxon>Dothideomycetes incertae sedis</taxon>
        <taxon>Botryosphaeriales</taxon>
        <taxon>Phyllostictaceae</taxon>
        <taxon>Phyllosticta</taxon>
    </lineage>
</organism>
<dbReference type="EMBL" id="JBBWRZ010000003">
    <property type="protein sequence ID" value="KAK8240764.1"/>
    <property type="molecule type" value="Genomic_DNA"/>
</dbReference>
<sequence>MVSFFSPTFFFYYYYVGAHLLFSSPSLARNFSPLCSGLASCLVLYFVVSFHSGFTGGSEGVSGRVRTERNAVRLAFHQNNSVGARARATYACDAYLEEQGERASWSCTRRPRLPCWHGRWGSATRITTQRRTSKEAGSWHGRVFHQRSSAIHHFLYRSPPTTSRQVSYLENLETLLQSQRRVWSSMEEKHFPSFWKHRQCQHRQRQ</sequence>
<gene>
    <name evidence="1" type="ORF">HDK90DRAFT_480676</name>
</gene>
<comment type="caution">
    <text evidence="1">The sequence shown here is derived from an EMBL/GenBank/DDBJ whole genome shotgun (WGS) entry which is preliminary data.</text>
</comment>
<name>A0ABR1YX33_9PEZI</name>
<evidence type="ECO:0000313" key="2">
    <source>
        <dbReference type="Proteomes" id="UP001492380"/>
    </source>
</evidence>
<proteinExistence type="predicted"/>
<dbReference type="Proteomes" id="UP001492380">
    <property type="component" value="Unassembled WGS sequence"/>
</dbReference>
<evidence type="ECO:0000313" key="1">
    <source>
        <dbReference type="EMBL" id="KAK8240764.1"/>
    </source>
</evidence>
<keyword evidence="2" id="KW-1185">Reference proteome</keyword>
<accession>A0ABR1YX33</accession>
<reference evidence="1 2" key="1">
    <citation type="submission" date="2024-04" db="EMBL/GenBank/DDBJ databases">
        <title>Phyllosticta paracitricarpa is synonymous to the EU quarantine fungus P. citricarpa based on phylogenomic analyses.</title>
        <authorList>
            <consortium name="Lawrence Berkeley National Laboratory"/>
            <person name="Van Ingen-Buijs V.A."/>
            <person name="Van Westerhoven A.C."/>
            <person name="Haridas S."/>
            <person name="Skiadas P."/>
            <person name="Martin F."/>
            <person name="Groenewald J.Z."/>
            <person name="Crous P.W."/>
            <person name="Seidl M.F."/>
        </authorList>
    </citation>
    <scope>NUCLEOTIDE SEQUENCE [LARGE SCALE GENOMIC DNA]</scope>
    <source>
        <strain evidence="1 2">CBS 123374</strain>
    </source>
</reference>
<protein>
    <recommendedName>
        <fullName evidence="3">Transmembrane protein</fullName>
    </recommendedName>
</protein>
<evidence type="ECO:0008006" key="3">
    <source>
        <dbReference type="Google" id="ProtNLM"/>
    </source>
</evidence>